<evidence type="ECO:0008006" key="3">
    <source>
        <dbReference type="Google" id="ProtNLM"/>
    </source>
</evidence>
<sequence length="117" mass="13533">MEENGRLVQFLYNEDREVVAEKDCSGNIIRYIRGLGLISSDSENAKTYYHYVSDEQGSVSHIIRDEDKESGVSAQGREQDRILNQYEYDAFGNTISCKEQVENRFRYMGEQYDPLTG</sequence>
<organism evidence="1 2">
    <name type="scientific">Roseburia hominis (strain DSM 16839 / JCM 17582 / NCIMB 14029 / A2-183)</name>
    <dbReference type="NCBI Taxonomy" id="585394"/>
    <lineage>
        <taxon>Bacteria</taxon>
        <taxon>Bacillati</taxon>
        <taxon>Bacillota</taxon>
        <taxon>Clostridia</taxon>
        <taxon>Lachnospirales</taxon>
        <taxon>Lachnospiraceae</taxon>
        <taxon>Roseburia</taxon>
    </lineage>
</organism>
<dbReference type="Gene3D" id="2.180.10.10">
    <property type="entry name" value="RHS repeat-associated core"/>
    <property type="match status" value="1"/>
</dbReference>
<dbReference type="Proteomes" id="UP000008178">
    <property type="component" value="Chromosome"/>
</dbReference>
<evidence type="ECO:0000313" key="2">
    <source>
        <dbReference type="Proteomes" id="UP000008178"/>
    </source>
</evidence>
<dbReference type="AlphaFoldDB" id="G2SZH4"/>
<dbReference type="KEGG" id="rho:RHOM_00115"/>
<dbReference type="eggNOG" id="COG3209">
    <property type="taxonomic scope" value="Bacteria"/>
</dbReference>
<protein>
    <recommendedName>
        <fullName evidence="3">RHS repeat-associated core domain-containing protein</fullName>
    </recommendedName>
</protein>
<accession>G2SZH4</accession>
<gene>
    <name evidence="1" type="ordered locus">RHOM_00115</name>
</gene>
<name>G2SZH4_ROSHA</name>
<dbReference type="RefSeq" id="WP_014078246.1">
    <property type="nucleotide sequence ID" value="NC_015977.1"/>
</dbReference>
<proteinExistence type="predicted"/>
<keyword evidence="2" id="KW-1185">Reference proteome</keyword>
<reference evidence="1 2" key="1">
    <citation type="journal article" date="2015" name="Genome Announc.">
        <title>Complete genome sequence of the human gut symbiont Roseburia hominis.</title>
        <authorList>
            <person name="Travis A.J."/>
            <person name="Kelly D."/>
            <person name="Flint H.J."/>
            <person name="Aminov R.I."/>
        </authorList>
    </citation>
    <scope>NUCLEOTIDE SEQUENCE [LARGE SCALE GENOMIC DNA]</scope>
    <source>
        <strain evidence="2">DSM 16839 / JCM 17582 / NCIMB 14029 / A2-183</strain>
    </source>
</reference>
<dbReference type="STRING" id="585394.RHOM_00115"/>
<evidence type="ECO:0000313" key="1">
    <source>
        <dbReference type="EMBL" id="AEN95152.1"/>
    </source>
</evidence>
<dbReference type="GeneID" id="93725177"/>
<dbReference type="EMBL" id="CP003040">
    <property type="protein sequence ID" value="AEN95152.1"/>
    <property type="molecule type" value="Genomic_DNA"/>
</dbReference>
<dbReference type="HOGENOM" id="CLU_2083106_0_0_9"/>